<gene>
    <name evidence="1" type="ORF">WN48_07322</name>
</gene>
<protein>
    <submittedName>
        <fullName evidence="1">Uncharacterized protein</fullName>
    </submittedName>
</protein>
<name>A0A310SUL4_9HYME</name>
<reference evidence="1 2" key="1">
    <citation type="submission" date="2015-07" db="EMBL/GenBank/DDBJ databases">
        <title>The genome of Eufriesea mexicana.</title>
        <authorList>
            <person name="Pan H."/>
            <person name="Kapheim K."/>
        </authorList>
    </citation>
    <scope>NUCLEOTIDE SEQUENCE [LARGE SCALE GENOMIC DNA]</scope>
    <source>
        <strain evidence="1">0111107269</strain>
        <tissue evidence="1">Whole body</tissue>
    </source>
</reference>
<evidence type="ECO:0000313" key="1">
    <source>
        <dbReference type="EMBL" id="OAD62032.1"/>
    </source>
</evidence>
<keyword evidence="2" id="KW-1185">Reference proteome</keyword>
<dbReference type="AlphaFoldDB" id="A0A310SUL4"/>
<dbReference type="EMBL" id="KQ759896">
    <property type="protein sequence ID" value="OAD62032.1"/>
    <property type="molecule type" value="Genomic_DNA"/>
</dbReference>
<sequence length="141" mass="15544">MTACKDCMDKIFMTESSASNEPKSRNASECLKYLAHRWRGRMRNEWSTKRACLAGWCFTWYQYEGLSALVVLGTFACTTGVWALQSDIAYRTCGQTPWDDSLIGFSPMWQGNGVTGCKASLGTLGLSLGVSSVRSATLEDV</sequence>
<accession>A0A310SUL4</accession>
<dbReference type="Proteomes" id="UP000250275">
    <property type="component" value="Unassembled WGS sequence"/>
</dbReference>
<organism evidence="1 2">
    <name type="scientific">Eufriesea mexicana</name>
    <dbReference type="NCBI Taxonomy" id="516756"/>
    <lineage>
        <taxon>Eukaryota</taxon>
        <taxon>Metazoa</taxon>
        <taxon>Ecdysozoa</taxon>
        <taxon>Arthropoda</taxon>
        <taxon>Hexapoda</taxon>
        <taxon>Insecta</taxon>
        <taxon>Pterygota</taxon>
        <taxon>Neoptera</taxon>
        <taxon>Endopterygota</taxon>
        <taxon>Hymenoptera</taxon>
        <taxon>Apocrita</taxon>
        <taxon>Aculeata</taxon>
        <taxon>Apoidea</taxon>
        <taxon>Anthophila</taxon>
        <taxon>Apidae</taxon>
        <taxon>Eufriesea</taxon>
    </lineage>
</organism>
<proteinExistence type="predicted"/>
<evidence type="ECO:0000313" key="2">
    <source>
        <dbReference type="Proteomes" id="UP000250275"/>
    </source>
</evidence>